<dbReference type="PANTHER" id="PTHR47977">
    <property type="entry name" value="RAS-RELATED PROTEIN RAB"/>
    <property type="match status" value="1"/>
</dbReference>
<sequence>TAKFSFLGSEEEPEMIFDWVDTERKGRLSLEEFSAGLRNIFGSSPSTHRLRRRKPLSSKRGSMTTSLPALEEANPQEKELFFAFLEQLGASHLPPEQAEIWQLWGKLRQEEPQLAGNLEGFLAKMNSRLQEVRADKEALELTMRKRDADHQREVQQLYEEMEQQIRQEKQQMQAESYSRSLALDSQMQEALEAKEREVRQLAEGQRELEAQLHSLSSTNLEVTSENQQLREAERDLVGQLEEVKGQLRETKGHLHATRGLVSWQMEEEPRQVAAILGLETWDEKALDPQTVFSEEAPLPGLFGDNDDWAHLLNRFSSPPHSGLQVSWSPPPTPSSHSGPQTSRVVRQISISDPQFLLLGQEPASDPDGAPGSLPGASSRANKGKGVDSNGQDTRPEQPVGESLECTEESGFGTEAHLHWSLPGAPTEESGGLAATALKGLIPLEEGPPPHVNVTGSREHFQASHPDDTGLSPGPIPAKPPRQREALHRDMHTAGPEPGLGSPEAQALTPGLAEPSQDPAERSKQRKPGPDMQAAHPGARREAHGQILRPDGLAALPSQGLEEKPRAEERKGVDGGGRELSSEQAGGTSGLRTGHLELPQQDAMAAPLPPEAPQTWAEAESSAPGESSPFRSSPHKRAQSENGARPLELTGPLPAVAEMKAQPRSPPTTSHREGEQGPPHSRESGAVKRPEDPGRNSGKTELPPSPEAATASVPLADPDHIFHVIFLGDSNVGKTSFLHLLHHNSFATGLTATVGVDFRVKNLLVDNKCFALQLWDTAGQERYHSVTRQLFHKADGVVLMYDITSQESFTHVRYWLDCLQDAGCEGAVILLLGNKIDCEEERQVPTTVGEQLAQELGVSFAECSAALGHNILEPMMNLARMGGKSGEQGLFCSEEAPMKQQGSLVRAGAESTVQSTGARATSHKGCQPHRVTGAGQEQSRWEGGSYRVQPISPELHPWAPPCCPRGTGERGTDAWVSSQVTPEARRPLEGLFGGGGPREASKESWLLFLTLDLVGMETPLTPTPHPSQGFLFFSSSPGHSSDRERSSVQEDPPQ</sequence>
<protein>
    <submittedName>
        <fullName evidence="7">Ras-related protein Rab-44</fullName>
    </submittedName>
</protein>
<dbReference type="Gene3D" id="3.40.50.300">
    <property type="entry name" value="P-loop containing nucleotide triphosphate hydrolases"/>
    <property type="match status" value="1"/>
</dbReference>
<dbReference type="GO" id="GO:0003924">
    <property type="term" value="F:GTPase activity"/>
    <property type="evidence" value="ECO:0007669"/>
    <property type="project" value="InterPro"/>
</dbReference>
<keyword evidence="1" id="KW-0547">Nucleotide-binding</keyword>
<dbReference type="SMART" id="SM00175">
    <property type="entry name" value="RAB"/>
    <property type="match status" value="1"/>
</dbReference>
<dbReference type="PRINTS" id="PR00449">
    <property type="entry name" value="RASTRNSFRMNG"/>
</dbReference>
<feature type="coiled-coil region" evidence="4">
    <location>
        <begin position="122"/>
        <end position="249"/>
    </location>
</feature>
<evidence type="ECO:0000256" key="5">
    <source>
        <dbReference type="SAM" id="MobiDB-lite"/>
    </source>
</evidence>
<dbReference type="InterPro" id="IPR002048">
    <property type="entry name" value="EF_hand_dom"/>
</dbReference>
<feature type="region of interest" description="Disordered" evidence="5">
    <location>
        <begin position="44"/>
        <end position="66"/>
    </location>
</feature>
<keyword evidence="4" id="KW-0175">Coiled coil</keyword>
<dbReference type="InterPro" id="IPR027417">
    <property type="entry name" value="P-loop_NTPase"/>
</dbReference>
<dbReference type="OrthoDB" id="9396170at2759"/>
<feature type="region of interest" description="Disordered" evidence="5">
    <location>
        <begin position="358"/>
        <end position="711"/>
    </location>
</feature>
<comment type="caution">
    <text evidence="7">The sequence shown here is derived from an EMBL/GenBank/DDBJ whole genome shotgun (WGS) entry which is preliminary data.</text>
</comment>
<keyword evidence="8" id="KW-1185">Reference proteome</keyword>
<dbReference type="Proteomes" id="UP000700334">
    <property type="component" value="Unassembled WGS sequence"/>
</dbReference>
<feature type="region of interest" description="Disordered" evidence="5">
    <location>
        <begin position="319"/>
        <end position="343"/>
    </location>
</feature>
<dbReference type="PROSITE" id="PS50222">
    <property type="entry name" value="EF_HAND_2"/>
    <property type="match status" value="1"/>
</dbReference>
<dbReference type="SMART" id="SM00176">
    <property type="entry name" value="RAN"/>
    <property type="match status" value="1"/>
</dbReference>
<dbReference type="Pfam" id="PF00071">
    <property type="entry name" value="Ras"/>
    <property type="match status" value="1"/>
</dbReference>
<feature type="compositionally biased region" description="Basic and acidic residues" evidence="5">
    <location>
        <begin position="456"/>
        <end position="467"/>
    </location>
</feature>
<feature type="compositionally biased region" description="Low complexity" evidence="5">
    <location>
        <begin position="616"/>
        <end position="628"/>
    </location>
</feature>
<evidence type="ECO:0000256" key="1">
    <source>
        <dbReference type="ARBA" id="ARBA00022741"/>
    </source>
</evidence>
<dbReference type="SUPFAM" id="SSF52540">
    <property type="entry name" value="P-loop containing nucleoside triphosphate hydrolases"/>
    <property type="match status" value="1"/>
</dbReference>
<dbReference type="GO" id="GO:0005509">
    <property type="term" value="F:calcium ion binding"/>
    <property type="evidence" value="ECO:0007669"/>
    <property type="project" value="InterPro"/>
</dbReference>
<dbReference type="SMART" id="SM00173">
    <property type="entry name" value="RAS"/>
    <property type="match status" value="1"/>
</dbReference>
<feature type="compositionally biased region" description="Basic and acidic residues" evidence="5">
    <location>
        <begin position="481"/>
        <end position="491"/>
    </location>
</feature>
<evidence type="ECO:0000259" key="6">
    <source>
        <dbReference type="PROSITE" id="PS50222"/>
    </source>
</evidence>
<dbReference type="CDD" id="cd00154">
    <property type="entry name" value="Rab"/>
    <property type="match status" value="1"/>
</dbReference>
<gene>
    <name evidence="7" type="ORF">J0S82_011152</name>
</gene>
<keyword evidence="3" id="KW-0449">Lipoprotein</keyword>
<dbReference type="EMBL" id="JAGFMF010011803">
    <property type="protein sequence ID" value="KAG8512022.1"/>
    <property type="molecule type" value="Genomic_DNA"/>
</dbReference>
<feature type="domain" description="EF-hand" evidence="6">
    <location>
        <begin position="8"/>
        <end position="43"/>
    </location>
</feature>
<feature type="non-terminal residue" evidence="7">
    <location>
        <position position="1"/>
    </location>
</feature>
<organism evidence="7 8">
    <name type="scientific">Galemys pyrenaicus</name>
    <name type="common">Iberian desman</name>
    <name type="synonym">Pyrenean desman</name>
    <dbReference type="NCBI Taxonomy" id="202257"/>
    <lineage>
        <taxon>Eukaryota</taxon>
        <taxon>Metazoa</taxon>
        <taxon>Chordata</taxon>
        <taxon>Craniata</taxon>
        <taxon>Vertebrata</taxon>
        <taxon>Euteleostomi</taxon>
        <taxon>Mammalia</taxon>
        <taxon>Eutheria</taxon>
        <taxon>Laurasiatheria</taxon>
        <taxon>Eulipotyphla</taxon>
        <taxon>Talpidae</taxon>
        <taxon>Galemys</taxon>
    </lineage>
</organism>
<dbReference type="InterPro" id="IPR005225">
    <property type="entry name" value="Small_GTP-bd"/>
</dbReference>
<name>A0A8J6A4A0_GALPY</name>
<dbReference type="InterPro" id="IPR001806">
    <property type="entry name" value="Small_GTPase"/>
</dbReference>
<feature type="compositionally biased region" description="Basic and acidic residues" evidence="5">
    <location>
        <begin position="669"/>
        <end position="693"/>
    </location>
</feature>
<dbReference type="NCBIfam" id="TIGR00231">
    <property type="entry name" value="small_GTP"/>
    <property type="match status" value="1"/>
</dbReference>
<reference evidence="7" key="1">
    <citation type="journal article" date="2021" name="Evol. Appl.">
        <title>The genome of the Pyrenean desman and the effects of bottlenecks and inbreeding on the genomic landscape of an endangered species.</title>
        <authorList>
            <person name="Escoda L."/>
            <person name="Castresana J."/>
        </authorList>
    </citation>
    <scope>NUCLEOTIDE SEQUENCE</scope>
    <source>
        <strain evidence="7">IBE-C5619</strain>
    </source>
</reference>
<evidence type="ECO:0000256" key="3">
    <source>
        <dbReference type="ARBA" id="ARBA00023288"/>
    </source>
</evidence>
<evidence type="ECO:0000256" key="2">
    <source>
        <dbReference type="ARBA" id="ARBA00023134"/>
    </source>
</evidence>
<feature type="compositionally biased region" description="Basic and acidic residues" evidence="5">
    <location>
        <begin position="560"/>
        <end position="580"/>
    </location>
</feature>
<dbReference type="PROSITE" id="PS51419">
    <property type="entry name" value="RAB"/>
    <property type="match status" value="1"/>
</dbReference>
<feature type="non-terminal residue" evidence="7">
    <location>
        <position position="1053"/>
    </location>
</feature>
<dbReference type="FunFam" id="3.40.50.300:FF:001129">
    <property type="entry name" value="ras-related protein Rab-44 isoform X2"/>
    <property type="match status" value="1"/>
</dbReference>
<dbReference type="GO" id="GO:0005525">
    <property type="term" value="F:GTP binding"/>
    <property type="evidence" value="ECO:0007669"/>
    <property type="project" value="UniProtKB-KW"/>
</dbReference>
<feature type="compositionally biased region" description="Basic residues" evidence="5">
    <location>
        <begin position="48"/>
        <end position="57"/>
    </location>
</feature>
<dbReference type="SMART" id="SM00174">
    <property type="entry name" value="RHO"/>
    <property type="match status" value="1"/>
</dbReference>
<accession>A0A8J6A4A0</accession>
<feature type="region of interest" description="Disordered" evidence="5">
    <location>
        <begin position="1019"/>
        <end position="1053"/>
    </location>
</feature>
<dbReference type="AlphaFoldDB" id="A0A8J6A4A0"/>
<feature type="region of interest" description="Disordered" evidence="5">
    <location>
        <begin position="917"/>
        <end position="940"/>
    </location>
</feature>
<dbReference type="InterPro" id="IPR050227">
    <property type="entry name" value="Rab"/>
</dbReference>
<evidence type="ECO:0000256" key="4">
    <source>
        <dbReference type="SAM" id="Coils"/>
    </source>
</evidence>
<evidence type="ECO:0000313" key="7">
    <source>
        <dbReference type="EMBL" id="KAG8512022.1"/>
    </source>
</evidence>
<keyword evidence="2" id="KW-0342">GTP-binding</keyword>
<evidence type="ECO:0000313" key="8">
    <source>
        <dbReference type="Proteomes" id="UP000700334"/>
    </source>
</evidence>
<dbReference type="PROSITE" id="PS51421">
    <property type="entry name" value="RAS"/>
    <property type="match status" value="1"/>
</dbReference>
<proteinExistence type="predicted"/>